<dbReference type="AlphaFoldDB" id="A0A2D4JF34"/>
<reference evidence="1" key="2">
    <citation type="submission" date="2017-11" db="EMBL/GenBank/DDBJ databases">
        <title>Coralsnake Venomics: Analyses of Venom Gland Transcriptomes and Proteomes of Six Brazilian Taxa.</title>
        <authorList>
            <person name="Aird S.D."/>
            <person name="Jorge da Silva N."/>
            <person name="Qiu L."/>
            <person name="Villar-Briones A."/>
            <person name="Aparecida-Saddi V."/>
            <person name="Campos-Telles M.P."/>
            <person name="Grau M."/>
            <person name="Mikheyev A.S."/>
        </authorList>
    </citation>
    <scope>NUCLEOTIDE SEQUENCE</scope>
    <source>
        <tissue evidence="1">Venom_gland</tissue>
    </source>
</reference>
<accession>A0A2D4JF34</accession>
<proteinExistence type="predicted"/>
<reference evidence="1" key="1">
    <citation type="submission" date="2017-07" db="EMBL/GenBank/DDBJ databases">
        <authorList>
            <person name="Mikheyev A."/>
            <person name="Grau M."/>
        </authorList>
    </citation>
    <scope>NUCLEOTIDE SEQUENCE</scope>
    <source>
        <tissue evidence="1">Venom_gland</tissue>
    </source>
</reference>
<dbReference type="EMBL" id="IACK01190263">
    <property type="protein sequence ID" value="LAA95101.1"/>
    <property type="molecule type" value="Transcribed_RNA"/>
</dbReference>
<evidence type="ECO:0000313" key="1">
    <source>
        <dbReference type="EMBL" id="LAA95101.1"/>
    </source>
</evidence>
<protein>
    <submittedName>
        <fullName evidence="1">Uncharacterized protein</fullName>
    </submittedName>
</protein>
<name>A0A2D4JF34_MICLE</name>
<sequence length="105" mass="11749">MDKHENNTCGHVGGMLFGDVNVKYLFLCTDDVLLAKNSNYSKQLLNLLYHWSPTFLAPGTGFVADNFSMERGQRGKGAHNLDPSHAQVYCVAQFLTDHGQDQWMA</sequence>
<organism evidence="1">
    <name type="scientific">Micrurus lemniscatus lemniscatus</name>
    <dbReference type="NCBI Taxonomy" id="129467"/>
    <lineage>
        <taxon>Eukaryota</taxon>
        <taxon>Metazoa</taxon>
        <taxon>Chordata</taxon>
        <taxon>Craniata</taxon>
        <taxon>Vertebrata</taxon>
        <taxon>Euteleostomi</taxon>
        <taxon>Lepidosauria</taxon>
        <taxon>Squamata</taxon>
        <taxon>Bifurcata</taxon>
        <taxon>Unidentata</taxon>
        <taxon>Episquamata</taxon>
        <taxon>Toxicofera</taxon>
        <taxon>Serpentes</taxon>
        <taxon>Colubroidea</taxon>
        <taxon>Elapidae</taxon>
        <taxon>Elapinae</taxon>
        <taxon>Micrurus</taxon>
    </lineage>
</organism>